<organism evidence="1 2">
    <name type="scientific">Candidatus Sulfotelmatobacter kueseliae</name>
    <dbReference type="NCBI Taxonomy" id="2042962"/>
    <lineage>
        <taxon>Bacteria</taxon>
        <taxon>Pseudomonadati</taxon>
        <taxon>Acidobacteriota</taxon>
        <taxon>Terriglobia</taxon>
        <taxon>Terriglobales</taxon>
        <taxon>Candidatus Korobacteraceae</taxon>
        <taxon>Candidatus Sulfotelmatobacter</taxon>
    </lineage>
</organism>
<name>A0A2U3KWA2_9BACT</name>
<proteinExistence type="predicted"/>
<dbReference type="EMBL" id="OMOD01000145">
    <property type="protein sequence ID" value="SPF43877.1"/>
    <property type="molecule type" value="Genomic_DNA"/>
</dbReference>
<dbReference type="AlphaFoldDB" id="A0A2U3KWA2"/>
<gene>
    <name evidence="1" type="ORF">SBA1_500028</name>
</gene>
<reference evidence="2" key="1">
    <citation type="submission" date="2018-02" db="EMBL/GenBank/DDBJ databases">
        <authorList>
            <person name="Hausmann B."/>
        </authorList>
    </citation>
    <scope>NUCLEOTIDE SEQUENCE [LARGE SCALE GENOMIC DNA]</scope>
    <source>
        <strain evidence="2">Peat soil MAG SbA1</strain>
    </source>
</reference>
<evidence type="ECO:0000313" key="1">
    <source>
        <dbReference type="EMBL" id="SPF43877.1"/>
    </source>
</evidence>
<protein>
    <submittedName>
        <fullName evidence="1">Uncharacterized protein</fullName>
    </submittedName>
</protein>
<sequence length="185" mass="19459">MVAAVSHGHGFGETLGFVVDRTRADGIDMAPIGFFLRMLQRIAVALGSGRHQIFRAVLAGQVESVKSSKGTDFQRRNAVNAVVDGAGRAGKVEDEVNLAHVEGIANILFDELKARLLAQMFEVGETAGDKVVDDNHTPALCEQGITQVGAQKPGAPGDYSALAFGHALLPFLKPFFSMAAGTPSG</sequence>
<accession>A0A2U3KWA2</accession>
<dbReference type="Proteomes" id="UP000238701">
    <property type="component" value="Unassembled WGS sequence"/>
</dbReference>
<evidence type="ECO:0000313" key="2">
    <source>
        <dbReference type="Proteomes" id="UP000238701"/>
    </source>
</evidence>